<feature type="active site" description="Proton donor" evidence="2">
    <location>
        <position position="34"/>
    </location>
</feature>
<dbReference type="AlphaFoldDB" id="A0A345PFM9"/>
<dbReference type="PANTHER" id="PTHR40037">
    <property type="entry name" value="PHOSPHOESTERASE YJCG-RELATED"/>
    <property type="match status" value="1"/>
</dbReference>
<dbReference type="NCBIfam" id="NF010223">
    <property type="entry name" value="PRK13679.1"/>
    <property type="match status" value="1"/>
</dbReference>
<keyword evidence="1 2" id="KW-0378">Hydrolase</keyword>
<reference evidence="4" key="1">
    <citation type="submission" date="2017-11" db="EMBL/GenBank/DDBJ databases">
        <authorList>
            <person name="Zhu W."/>
        </authorList>
    </citation>
    <scope>NUCLEOTIDE SEQUENCE [LARGE SCALE GENOMIC DNA]</scope>
    <source>
        <strain evidence="4">160</strain>
    </source>
</reference>
<keyword evidence="4" id="KW-1185">Reference proteome</keyword>
<evidence type="ECO:0000313" key="3">
    <source>
        <dbReference type="EMBL" id="AXI08809.1"/>
    </source>
</evidence>
<sequence length="172" mass="20297">MKYGITIFPSKPIQDEANSYRKRYDPHYSLIPPHLTLGEPFEFDEKSVDQLIHDLKVIANETKPFTININKVSTFTPVSNTIYFKVEPNKELLELESKIHQSKFKIEREHAFVPHITIAQKLTNDEYSDVFGRLNMDKFQFEDKIDRFQLLYQLDNGSWTVYETFVFGKELV</sequence>
<comment type="similarity">
    <text evidence="2">Belongs to the 2H phosphoesterase superfamily. YjcG family.</text>
</comment>
<dbReference type="RefSeq" id="WP_114916106.1">
    <property type="nucleotide sequence ID" value="NZ_CP024848.1"/>
</dbReference>
<organism evidence="3 4">
    <name type="scientific">Oceanobacillus zhaokaii</name>
    <dbReference type="NCBI Taxonomy" id="2052660"/>
    <lineage>
        <taxon>Bacteria</taxon>
        <taxon>Bacillati</taxon>
        <taxon>Bacillota</taxon>
        <taxon>Bacilli</taxon>
        <taxon>Bacillales</taxon>
        <taxon>Bacillaceae</taxon>
        <taxon>Oceanobacillus</taxon>
    </lineage>
</organism>
<dbReference type="KEGG" id="ocn:CUC15_07705"/>
<dbReference type="GO" id="GO:0016788">
    <property type="term" value="F:hydrolase activity, acting on ester bonds"/>
    <property type="evidence" value="ECO:0007669"/>
    <property type="project" value="UniProtKB-UniRule"/>
</dbReference>
<dbReference type="HAMAP" id="MF_01444">
    <property type="entry name" value="2H_phosphoesterase_YjcG"/>
    <property type="match status" value="1"/>
</dbReference>
<dbReference type="OrthoDB" id="1524661at2"/>
<dbReference type="EC" id="3.1.-.-" evidence="2"/>
<dbReference type="Proteomes" id="UP000253908">
    <property type="component" value="Chromosome"/>
</dbReference>
<dbReference type="PANTHER" id="PTHR40037:SF1">
    <property type="entry name" value="PHOSPHOESTERASE SAOUHSC_00951-RELATED"/>
    <property type="match status" value="1"/>
</dbReference>
<dbReference type="InterPro" id="IPR050580">
    <property type="entry name" value="2H_phosphoesterase_YjcG-like"/>
</dbReference>
<evidence type="ECO:0000256" key="2">
    <source>
        <dbReference type="HAMAP-Rule" id="MF_01444"/>
    </source>
</evidence>
<feature type="active site" description="Proton acceptor" evidence="2">
    <location>
        <position position="115"/>
    </location>
</feature>
<accession>A0A345PFM9</accession>
<proteinExistence type="inferred from homology"/>
<feature type="short sequence motif" description="HXTX 1" evidence="2">
    <location>
        <begin position="34"/>
        <end position="37"/>
    </location>
</feature>
<dbReference type="SUPFAM" id="SSF55144">
    <property type="entry name" value="LigT-like"/>
    <property type="match status" value="1"/>
</dbReference>
<dbReference type="InterPro" id="IPR022932">
    <property type="entry name" value="YjcG"/>
</dbReference>
<feature type="short sequence motif" description="HXTX 2" evidence="2">
    <location>
        <begin position="115"/>
        <end position="118"/>
    </location>
</feature>
<evidence type="ECO:0000256" key="1">
    <source>
        <dbReference type="ARBA" id="ARBA00022801"/>
    </source>
</evidence>
<evidence type="ECO:0000313" key="4">
    <source>
        <dbReference type="Proteomes" id="UP000253908"/>
    </source>
</evidence>
<gene>
    <name evidence="3" type="ORF">CUC15_07705</name>
</gene>
<protein>
    <recommendedName>
        <fullName evidence="2">Putative phosphoesterase CUC15_07705</fullName>
        <ecNumber evidence="2">3.1.-.-</ecNumber>
    </recommendedName>
</protein>
<dbReference type="Gene3D" id="3.90.1140.10">
    <property type="entry name" value="Cyclic phosphodiesterase"/>
    <property type="match status" value="1"/>
</dbReference>
<dbReference type="EMBL" id="CP024848">
    <property type="protein sequence ID" value="AXI08809.1"/>
    <property type="molecule type" value="Genomic_DNA"/>
</dbReference>
<dbReference type="Pfam" id="PF13563">
    <property type="entry name" value="2_5_RNA_ligase2"/>
    <property type="match status" value="1"/>
</dbReference>
<name>A0A345PFM9_9BACI</name>
<dbReference type="InterPro" id="IPR009097">
    <property type="entry name" value="Cyclic_Pdiesterase"/>
</dbReference>